<organism evidence="2 3">
    <name type="scientific">Candida glabrata</name>
    <name type="common">Yeast</name>
    <name type="synonym">Torulopsis glabrata</name>
    <dbReference type="NCBI Taxonomy" id="5478"/>
    <lineage>
        <taxon>Eukaryota</taxon>
        <taxon>Fungi</taxon>
        <taxon>Dikarya</taxon>
        <taxon>Ascomycota</taxon>
        <taxon>Saccharomycotina</taxon>
        <taxon>Saccharomycetes</taxon>
        <taxon>Saccharomycetales</taxon>
        <taxon>Saccharomycetaceae</taxon>
        <taxon>Nakaseomyces</taxon>
    </lineage>
</organism>
<dbReference type="VEuPathDB" id="FungiDB:GVI51_M12749"/>
<dbReference type="Proteomes" id="UP000054886">
    <property type="component" value="Unassembled WGS sequence"/>
</dbReference>
<dbReference type="VEuPathDB" id="FungiDB:B1J91_M12793g"/>
<evidence type="ECO:0000313" key="3">
    <source>
        <dbReference type="Proteomes" id="UP000054886"/>
    </source>
</evidence>
<dbReference type="PhylomeDB" id="A0A0W0EID5"/>
<dbReference type="VEuPathDB" id="FungiDB:GW608_M12705"/>
<feature type="compositionally biased region" description="Polar residues" evidence="1">
    <location>
        <begin position="224"/>
        <end position="242"/>
    </location>
</feature>
<evidence type="ECO:0000313" key="2">
    <source>
        <dbReference type="EMBL" id="KTA97387.1"/>
    </source>
</evidence>
<feature type="region of interest" description="Disordered" evidence="1">
    <location>
        <begin position="224"/>
        <end position="243"/>
    </location>
</feature>
<sequence>MSTLSESISGVPVDSPDVASAISIYGVPSSTRFNLDNEDLDEQRCLFDVSYSTDNLSTVAMYELDPGTLDDHVHSKVYIDKDSLVSRSPSRNSTTSVVATKDGIEGRHIKRNKKIEKKMSNGNNMMMTPYSLNLLSTFDKKDRLKVTSDTSSVTSSLRNNFIDSGYSPRCHSPLSQVDSTMLYPDSPNYPPLTLKEKMHLLSHDYIASAGQRDRLKVIEKNKNHSTGSFTSDESGLDSNSNIHMDFHSLGPGRKNSVKQEPSLRYNFRDDINSCGSTVDDKSTYDDNFAGLPKAENFD</sequence>
<accession>A0A0W0EID5</accession>
<protein>
    <submittedName>
        <fullName evidence="2">Uncharacterized protein</fullName>
    </submittedName>
</protein>
<comment type="caution">
    <text evidence="2">The sequence shown here is derived from an EMBL/GenBank/DDBJ whole genome shotgun (WGS) entry which is preliminary data.</text>
</comment>
<dbReference type="VEuPathDB" id="FungiDB:CAGL0M12793g"/>
<dbReference type="VEuPathDB" id="FungiDB:GWK60_M12705"/>
<name>A0A0W0EID5_CANGB</name>
<gene>
    <name evidence="2" type="ORF">AO440_004401</name>
</gene>
<dbReference type="EMBL" id="LLZZ01000161">
    <property type="protein sequence ID" value="KTA97387.1"/>
    <property type="molecule type" value="Genomic_DNA"/>
</dbReference>
<dbReference type="AlphaFoldDB" id="A0A0W0EID5"/>
<evidence type="ECO:0000256" key="1">
    <source>
        <dbReference type="SAM" id="MobiDB-lite"/>
    </source>
</evidence>
<reference evidence="2 3" key="1">
    <citation type="submission" date="2015-10" db="EMBL/GenBank/DDBJ databases">
        <title>Draft genomes sequences of Candida glabrata isolates 1A, 1B, 2A, 2B, 3A and 3B.</title>
        <authorList>
            <person name="Haavelsrud O.E."/>
            <person name="Gaustad P."/>
        </authorList>
    </citation>
    <scope>NUCLEOTIDE SEQUENCE [LARGE SCALE GENOMIC DNA]</scope>
    <source>
        <strain evidence="2">910700640</strain>
    </source>
</reference>
<proteinExistence type="predicted"/>